<evidence type="ECO:0000313" key="3">
    <source>
        <dbReference type="Proteomes" id="UP000001307"/>
    </source>
</evidence>
<dbReference type="AlphaFoldDB" id="E4WU08"/>
<gene>
    <name evidence="2" type="ORF">GSOID_T00006212001</name>
</gene>
<evidence type="ECO:0000313" key="2">
    <source>
        <dbReference type="EMBL" id="CBY07126.1"/>
    </source>
</evidence>
<dbReference type="Proteomes" id="UP000001307">
    <property type="component" value="Unassembled WGS sequence"/>
</dbReference>
<evidence type="ECO:0000256" key="1">
    <source>
        <dbReference type="SAM" id="MobiDB-lite"/>
    </source>
</evidence>
<dbReference type="EMBL" id="FN653016">
    <property type="protein sequence ID" value="CBY07126.1"/>
    <property type="molecule type" value="Genomic_DNA"/>
</dbReference>
<protein>
    <submittedName>
        <fullName evidence="2">Uncharacterized protein</fullName>
    </submittedName>
</protein>
<dbReference type="InParanoid" id="E4WU08"/>
<keyword evidence="3" id="KW-1185">Reference proteome</keyword>
<reference evidence="2" key="1">
    <citation type="journal article" date="2010" name="Science">
        <title>Plasticity of animal genome architecture unmasked by rapid evolution of a pelagic tunicate.</title>
        <authorList>
            <person name="Denoeud F."/>
            <person name="Henriet S."/>
            <person name="Mungpakdee S."/>
            <person name="Aury J.M."/>
            <person name="Da Silva C."/>
            <person name="Brinkmann H."/>
            <person name="Mikhaleva J."/>
            <person name="Olsen L.C."/>
            <person name="Jubin C."/>
            <person name="Canestro C."/>
            <person name="Bouquet J.M."/>
            <person name="Danks G."/>
            <person name="Poulain J."/>
            <person name="Campsteijn C."/>
            <person name="Adamski M."/>
            <person name="Cross I."/>
            <person name="Yadetie F."/>
            <person name="Muffato M."/>
            <person name="Louis A."/>
            <person name="Butcher S."/>
            <person name="Tsagkogeorga G."/>
            <person name="Konrad A."/>
            <person name="Singh S."/>
            <person name="Jensen M.F."/>
            <person name="Cong E.H."/>
            <person name="Eikeseth-Otteraa H."/>
            <person name="Noel B."/>
            <person name="Anthouard V."/>
            <person name="Porcel B.M."/>
            <person name="Kachouri-Lafond R."/>
            <person name="Nishino A."/>
            <person name="Ugolini M."/>
            <person name="Chourrout P."/>
            <person name="Nishida H."/>
            <person name="Aasland R."/>
            <person name="Huzurbazar S."/>
            <person name="Westhof E."/>
            <person name="Delsuc F."/>
            <person name="Lehrach H."/>
            <person name="Reinhardt R."/>
            <person name="Weissenbach J."/>
            <person name="Roy S.W."/>
            <person name="Artiguenave F."/>
            <person name="Postlethwait J.H."/>
            <person name="Manak J.R."/>
            <person name="Thompson E.M."/>
            <person name="Jaillon O."/>
            <person name="Du Pasquier L."/>
            <person name="Boudinot P."/>
            <person name="Liberles D.A."/>
            <person name="Volff J.N."/>
            <person name="Philippe H."/>
            <person name="Lenhard B."/>
            <person name="Roest Crollius H."/>
            <person name="Wincker P."/>
            <person name="Chourrout D."/>
        </authorList>
    </citation>
    <scope>NUCLEOTIDE SEQUENCE [LARGE SCALE GENOMIC DNA]</scope>
</reference>
<accession>E4WU08</accession>
<sequence length="121" mass="14263">MKKILETAEVKFNTEPQPAPEIPVYTIPSKNEEGFSTKPARKTRMYEDETGVKFPIVEIHSKEGRRWNYRHKKTAAEPSEYILATFLSLHFETEAQKTEFLTLNREDTDDYNNYSDIFIRQ</sequence>
<proteinExistence type="predicted"/>
<organism evidence="2">
    <name type="scientific">Oikopleura dioica</name>
    <name type="common">Tunicate</name>
    <dbReference type="NCBI Taxonomy" id="34765"/>
    <lineage>
        <taxon>Eukaryota</taxon>
        <taxon>Metazoa</taxon>
        <taxon>Chordata</taxon>
        <taxon>Tunicata</taxon>
        <taxon>Appendicularia</taxon>
        <taxon>Copelata</taxon>
        <taxon>Oikopleuridae</taxon>
        <taxon>Oikopleura</taxon>
    </lineage>
</organism>
<feature type="region of interest" description="Disordered" evidence="1">
    <location>
        <begin position="15"/>
        <end position="42"/>
    </location>
</feature>
<name>E4WU08_OIKDI</name>